<proteinExistence type="predicted"/>
<keyword evidence="4" id="KW-0808">Transferase</keyword>
<dbReference type="InterPro" id="IPR008271">
    <property type="entry name" value="Ser/Thr_kinase_AS"/>
</dbReference>
<keyword evidence="4" id="KW-0418">Kinase</keyword>
<dbReference type="GO" id="GO:0005524">
    <property type="term" value="F:ATP binding"/>
    <property type="evidence" value="ECO:0007669"/>
    <property type="project" value="UniProtKB-KW"/>
</dbReference>
<dbReference type="Gene3D" id="1.25.40.10">
    <property type="entry name" value="Tetratricopeptide repeat domain"/>
    <property type="match status" value="1"/>
</dbReference>
<accession>A0A4P2QK98</accession>
<keyword evidence="1" id="KW-0547">Nucleotide-binding</keyword>
<dbReference type="InterPro" id="IPR011009">
    <property type="entry name" value="Kinase-like_dom_sf"/>
</dbReference>
<dbReference type="SUPFAM" id="SSF52540">
    <property type="entry name" value="P-loop containing nucleoside triphosphate hydrolases"/>
    <property type="match status" value="1"/>
</dbReference>
<feature type="domain" description="Protein kinase" evidence="3">
    <location>
        <begin position="1"/>
        <end position="249"/>
    </location>
</feature>
<dbReference type="CDD" id="cd14014">
    <property type="entry name" value="STKc_PknB_like"/>
    <property type="match status" value="1"/>
</dbReference>
<dbReference type="PROSITE" id="PS00108">
    <property type="entry name" value="PROTEIN_KINASE_ST"/>
    <property type="match status" value="1"/>
</dbReference>
<dbReference type="PANTHER" id="PTHR16305:SF28">
    <property type="entry name" value="GUANYLATE CYCLASE DOMAIN-CONTAINING PROTEIN"/>
    <property type="match status" value="1"/>
</dbReference>
<evidence type="ECO:0000256" key="1">
    <source>
        <dbReference type="ARBA" id="ARBA00022741"/>
    </source>
</evidence>
<dbReference type="PANTHER" id="PTHR16305">
    <property type="entry name" value="TESTICULAR SOLUBLE ADENYLYL CYCLASE"/>
    <property type="match status" value="1"/>
</dbReference>
<dbReference type="Gene3D" id="3.30.200.20">
    <property type="entry name" value="Phosphorylase Kinase, domain 1"/>
    <property type="match status" value="1"/>
</dbReference>
<dbReference type="InterPro" id="IPR027417">
    <property type="entry name" value="P-loop_NTPase"/>
</dbReference>
<dbReference type="EMBL" id="CP012672">
    <property type="protein sequence ID" value="AUX30414.1"/>
    <property type="molecule type" value="Genomic_DNA"/>
</dbReference>
<organism evidence="4 5">
    <name type="scientific">Sorangium cellulosum</name>
    <name type="common">Polyangium cellulosum</name>
    <dbReference type="NCBI Taxonomy" id="56"/>
    <lineage>
        <taxon>Bacteria</taxon>
        <taxon>Pseudomonadati</taxon>
        <taxon>Myxococcota</taxon>
        <taxon>Polyangia</taxon>
        <taxon>Polyangiales</taxon>
        <taxon>Polyangiaceae</taxon>
        <taxon>Sorangium</taxon>
    </lineage>
</organism>
<dbReference type="SMART" id="SM00220">
    <property type="entry name" value="S_TKc"/>
    <property type="match status" value="1"/>
</dbReference>
<dbReference type="GO" id="GO:0004016">
    <property type="term" value="F:adenylate cyclase activity"/>
    <property type="evidence" value="ECO:0007669"/>
    <property type="project" value="TreeGrafter"/>
</dbReference>
<dbReference type="SUPFAM" id="SSF48452">
    <property type="entry name" value="TPR-like"/>
    <property type="match status" value="1"/>
</dbReference>
<dbReference type="InterPro" id="IPR011990">
    <property type="entry name" value="TPR-like_helical_dom_sf"/>
</dbReference>
<dbReference type="InterPro" id="IPR041664">
    <property type="entry name" value="AAA_16"/>
</dbReference>
<protein>
    <submittedName>
        <fullName evidence="4">Serine/threonine protein kinase</fullName>
    </submittedName>
</protein>
<dbReference type="Pfam" id="PF00069">
    <property type="entry name" value="Pkinase"/>
    <property type="match status" value="1"/>
</dbReference>
<name>A0A4P2QK98_SORCE</name>
<dbReference type="Pfam" id="PF13191">
    <property type="entry name" value="AAA_16"/>
    <property type="match status" value="1"/>
</dbReference>
<evidence type="ECO:0000256" key="2">
    <source>
        <dbReference type="ARBA" id="ARBA00022840"/>
    </source>
</evidence>
<dbReference type="SUPFAM" id="SSF56112">
    <property type="entry name" value="Protein kinase-like (PK-like)"/>
    <property type="match status" value="1"/>
</dbReference>
<dbReference type="InterPro" id="IPR000719">
    <property type="entry name" value="Prot_kinase_dom"/>
</dbReference>
<dbReference type="GO" id="GO:0004674">
    <property type="term" value="F:protein serine/threonine kinase activity"/>
    <property type="evidence" value="ECO:0007669"/>
    <property type="project" value="UniProtKB-KW"/>
</dbReference>
<keyword evidence="2" id="KW-0067">ATP-binding</keyword>
<dbReference type="Gene3D" id="1.10.510.10">
    <property type="entry name" value="Transferase(Phosphotransferase) domain 1"/>
    <property type="match status" value="1"/>
</dbReference>
<keyword evidence="4" id="KW-0723">Serine/threonine-protein kinase</keyword>
<reference evidence="4 5" key="1">
    <citation type="submission" date="2015-09" db="EMBL/GenBank/DDBJ databases">
        <title>Sorangium comparison.</title>
        <authorList>
            <person name="Zaburannyi N."/>
            <person name="Bunk B."/>
            <person name="Overmann J."/>
            <person name="Mueller R."/>
        </authorList>
    </citation>
    <scope>NUCLEOTIDE SEQUENCE [LARGE SCALE GENOMIC DNA]</scope>
    <source>
        <strain evidence="4 5">So ce836</strain>
    </source>
</reference>
<dbReference type="Proteomes" id="UP000295497">
    <property type="component" value="Chromosome"/>
</dbReference>
<dbReference type="GO" id="GO:0005737">
    <property type="term" value="C:cytoplasm"/>
    <property type="evidence" value="ECO:0007669"/>
    <property type="project" value="TreeGrafter"/>
</dbReference>
<evidence type="ECO:0000313" key="4">
    <source>
        <dbReference type="EMBL" id="AUX30414.1"/>
    </source>
</evidence>
<evidence type="ECO:0000313" key="5">
    <source>
        <dbReference type="Proteomes" id="UP000295497"/>
    </source>
</evidence>
<sequence>MGEVYQARDRASGGTVAVKLLYQLDPRNAERLMREAALLAGLDHPGICRYVAHGWTAQGAPYLAMEWLEGEDLGARLSRRGLSVDETVTLVTRAAEALAVVHARRIVHRDLKPSNLFLVDRDVARVKLLDFGIARFSEATRMTQSGVIVGTPAYIAPEQARSRTAIDARADVFALGCVLFECLTGVQAFRGDSFMATLLKIVLEDVPRASELRAEVPPYLDALCARMLAKNPAERPRDGAAVAAALEAVGLGATLPMARVPASSAPSSPLSLTHRERRVQCVLLMAPEPGAASGAGRPDAETEIASASDEVTREVAGLGCQLDLLLDSSILVTFTGTGLATDQAVRAARCALSLRKHAGDRPIALATGTAELSGRLPASNLMDRVARTLAQPAPAAGQARPIAIDEVTAGLLDARFDVVETEAGLWLHGEQALAKGARTLLGRPTACVGRDWVIAALEALRAQCIEESRARAVLVTGPAGMGKSRIAYEMLLRARQREPPFALWVGRGDPLRTGAALGLLGQALRQACGGIQDGEPLEARRDKLRAHVGRYFGGADAQRVSEFLGELLNTPFPDEESLQLRAARGDVRLLGDQMQRAWVDFLGASCDERPLLLVLEDLHWSDTPTAQYIDEALRRVRDKPWMLLSLARPDVHEQFPRLWAERGLQEIRLEPLTSKASARLVRQVLGDRVSDATLERIVAQAEGNAFYLEELIRATAEGDMRDAPETVLAMVRSRLEGLDDVARRLLRAGSVFGDVFWRGALDALLGGAGGAGGAEIDGHLARLERLEWIVTRSASRFQGEREIAFRHALVREAAYGMLTEEDRALGHRLAGAWLERAAEPSAAVIAEHLDRGGERARAAELYREAAAQAFAANDFGAVVRWAERALSLGASGEAQGELLLLRAEARRWRGDLAEFGRCAQVALRVLPRGAAAWYAALSEAGRAARHLGQPEDLLQLDAALADAWPEGQASAPAVTAAASIALDLLLAGLHDRAEALHRRIEAVAERFRDDPSVSGPIYRQRGMRELFAGHLDESCAMAAQALGCYEQVGDLRRACIERCNLGFRESLLGAYAEALARLRAAVAEAERMGLDYVLGFTLHDLGRVLWRTGALEEARVVQARAAALCAAQGSRRGEGWSRTYLAGILRGAGRLDEAEVEARRAAALLETAQQAQVAARATLASVLLARGRPAEALAESREAMAQLAAVERVEEGEALTRLVYAEALFAAGDRAGARAAIAEARERLLEVAVRIADPGMRERFLRDVEENARTLELARAWADGGADGGAAE</sequence>
<dbReference type="PROSITE" id="PS50011">
    <property type="entry name" value="PROTEIN_KINASE_DOM"/>
    <property type="match status" value="1"/>
</dbReference>
<evidence type="ECO:0000259" key="3">
    <source>
        <dbReference type="PROSITE" id="PS50011"/>
    </source>
</evidence>
<gene>
    <name evidence="4" type="primary">pknD</name>
    <name evidence="4" type="ORF">SOCE836_025170</name>
</gene>